<evidence type="ECO:0000256" key="8">
    <source>
        <dbReference type="ARBA" id="ARBA00061012"/>
    </source>
</evidence>
<dbReference type="SUPFAM" id="SSF51366">
    <property type="entry name" value="Ribulose-phoshate binding barrel"/>
    <property type="match status" value="1"/>
</dbReference>
<dbReference type="InterPro" id="IPR011060">
    <property type="entry name" value="RibuloseP-bd_barrel"/>
</dbReference>
<feature type="active site" description="For OMPdecase activity" evidence="10">
    <location>
        <position position="58"/>
    </location>
</feature>
<dbReference type="PANTHER" id="PTHR32119">
    <property type="entry name" value="OROTIDINE 5'-PHOSPHATE DECARBOXYLASE"/>
    <property type="match status" value="1"/>
</dbReference>
<organism evidence="14 15">
    <name type="scientific">Desulfovibrio ferrophilus</name>
    <dbReference type="NCBI Taxonomy" id="241368"/>
    <lineage>
        <taxon>Bacteria</taxon>
        <taxon>Pseudomonadati</taxon>
        <taxon>Thermodesulfobacteriota</taxon>
        <taxon>Desulfovibrionia</taxon>
        <taxon>Desulfovibrionales</taxon>
        <taxon>Desulfovibrionaceae</taxon>
        <taxon>Desulfovibrio</taxon>
    </lineage>
</organism>
<keyword evidence="15" id="KW-1185">Reference proteome</keyword>
<feature type="active site" description="For OMPdecase activity" evidence="10">
    <location>
        <position position="63"/>
    </location>
</feature>
<evidence type="ECO:0000256" key="5">
    <source>
        <dbReference type="ARBA" id="ARBA00022975"/>
    </source>
</evidence>
<evidence type="ECO:0000256" key="12">
    <source>
        <dbReference type="RuleBase" id="RU000512"/>
    </source>
</evidence>
<dbReference type="NCBIfam" id="TIGR01740">
    <property type="entry name" value="pyrF"/>
    <property type="match status" value="1"/>
</dbReference>
<evidence type="ECO:0000256" key="7">
    <source>
        <dbReference type="ARBA" id="ARBA00049157"/>
    </source>
</evidence>
<feature type="active site" description="Proton donor" evidence="9">
    <location>
        <position position="60"/>
    </location>
</feature>
<dbReference type="GO" id="GO:0004590">
    <property type="term" value="F:orotidine-5'-phosphate decarboxylase activity"/>
    <property type="evidence" value="ECO:0007669"/>
    <property type="project" value="UniProtKB-UniRule"/>
</dbReference>
<dbReference type="PROSITE" id="PS00156">
    <property type="entry name" value="OMPDECASE"/>
    <property type="match status" value="1"/>
</dbReference>
<dbReference type="RefSeq" id="WP_126376105.1">
    <property type="nucleotide sequence ID" value="NZ_AP017378.1"/>
</dbReference>
<feature type="binding site" evidence="9 11">
    <location>
        <position position="209"/>
    </location>
    <ligand>
        <name>substrate</name>
    </ligand>
</feature>
<gene>
    <name evidence="9" type="primary">pyrF</name>
    <name evidence="14" type="ORF">DFE_0426</name>
</gene>
<keyword evidence="4 9" id="KW-0210">Decarboxylase</keyword>
<dbReference type="KEGG" id="dfl:DFE_0426"/>
<dbReference type="InterPro" id="IPR018089">
    <property type="entry name" value="OMPdecase_AS"/>
</dbReference>
<proteinExistence type="inferred from homology"/>
<evidence type="ECO:0000256" key="4">
    <source>
        <dbReference type="ARBA" id="ARBA00022793"/>
    </source>
</evidence>
<keyword evidence="5 9" id="KW-0665">Pyrimidine biosynthesis</keyword>
<evidence type="ECO:0000256" key="6">
    <source>
        <dbReference type="ARBA" id="ARBA00023239"/>
    </source>
</evidence>
<feature type="binding site" evidence="9 11">
    <location>
        <position position="31"/>
    </location>
    <ligand>
        <name>substrate</name>
    </ligand>
</feature>
<dbReference type="EC" id="4.1.1.23" evidence="9"/>
<comment type="similarity">
    <text evidence="8 9">Belongs to the OMP decarboxylase family. Type 1 subfamily.</text>
</comment>
<evidence type="ECO:0000313" key="15">
    <source>
        <dbReference type="Proteomes" id="UP000269883"/>
    </source>
</evidence>
<comment type="catalytic activity">
    <reaction evidence="7 9 12">
        <text>orotidine 5'-phosphate + H(+) = UMP + CO2</text>
        <dbReference type="Rhea" id="RHEA:11596"/>
        <dbReference type="ChEBI" id="CHEBI:15378"/>
        <dbReference type="ChEBI" id="CHEBI:16526"/>
        <dbReference type="ChEBI" id="CHEBI:57538"/>
        <dbReference type="ChEBI" id="CHEBI:57865"/>
        <dbReference type="EC" id="4.1.1.23"/>
    </reaction>
</comment>
<feature type="binding site" evidence="9 11">
    <location>
        <position position="208"/>
    </location>
    <ligand>
        <name>substrate</name>
    </ligand>
</feature>
<dbReference type="GO" id="GO:0044205">
    <property type="term" value="P:'de novo' UMP biosynthetic process"/>
    <property type="evidence" value="ECO:0007669"/>
    <property type="project" value="UniProtKB-UniRule"/>
</dbReference>
<evidence type="ECO:0000256" key="10">
    <source>
        <dbReference type="PIRSR" id="PIRSR614732-1"/>
    </source>
</evidence>
<reference evidence="14 15" key="1">
    <citation type="journal article" date="2018" name="Sci. Adv.">
        <title>Multi-heme cytochromes provide a pathway for survival in energy-limited environments.</title>
        <authorList>
            <person name="Deng X."/>
            <person name="Dohmae N."/>
            <person name="Nealson K.H."/>
            <person name="Hashimoto K."/>
            <person name="Okamoto A."/>
        </authorList>
    </citation>
    <scope>NUCLEOTIDE SEQUENCE [LARGE SCALE GENOMIC DNA]</scope>
    <source>
        <strain evidence="14 15">IS5</strain>
    </source>
</reference>
<dbReference type="HAMAP" id="MF_01200_B">
    <property type="entry name" value="OMPdecase_type1_B"/>
    <property type="match status" value="1"/>
</dbReference>
<keyword evidence="6 9" id="KW-0456">Lyase</keyword>
<comment type="function">
    <text evidence="1 9">Catalyzes the decarboxylation of orotidine 5'-monophosphate (OMP) to uridine 5'-monophosphate (UMP).</text>
</comment>
<feature type="binding site" evidence="9 11">
    <location>
        <position position="120"/>
    </location>
    <ligand>
        <name>substrate</name>
    </ligand>
</feature>
<dbReference type="InterPro" id="IPR047596">
    <property type="entry name" value="OMPdecase_bac"/>
</dbReference>
<evidence type="ECO:0000256" key="9">
    <source>
        <dbReference type="HAMAP-Rule" id="MF_01200"/>
    </source>
</evidence>
<dbReference type="PANTHER" id="PTHR32119:SF2">
    <property type="entry name" value="OROTIDINE 5'-PHOSPHATE DECARBOXYLASE"/>
    <property type="match status" value="1"/>
</dbReference>
<evidence type="ECO:0000256" key="1">
    <source>
        <dbReference type="ARBA" id="ARBA00002356"/>
    </source>
</evidence>
<name>A0A2Z6AV81_9BACT</name>
<dbReference type="SMART" id="SM00934">
    <property type="entry name" value="OMPdecase"/>
    <property type="match status" value="1"/>
</dbReference>
<feature type="binding site" evidence="9 11">
    <location>
        <position position="188"/>
    </location>
    <ligand>
        <name>substrate</name>
    </ligand>
</feature>
<dbReference type="Pfam" id="PF00215">
    <property type="entry name" value="OMPdecase"/>
    <property type="match status" value="1"/>
</dbReference>
<comment type="pathway">
    <text evidence="2 9 12">Pyrimidine metabolism; UMP biosynthesis via de novo pathway; UMP from orotate: step 2/2.</text>
</comment>
<accession>A0A2Z6AV81</accession>
<dbReference type="CDD" id="cd04725">
    <property type="entry name" value="OMP_decarboxylase_like"/>
    <property type="match status" value="1"/>
</dbReference>
<dbReference type="Gene3D" id="3.20.20.70">
    <property type="entry name" value="Aldolase class I"/>
    <property type="match status" value="1"/>
</dbReference>
<feature type="binding site" evidence="9 11">
    <location>
        <position position="9"/>
    </location>
    <ligand>
        <name>substrate</name>
    </ligand>
</feature>
<feature type="domain" description="Orotidine 5'-phosphate decarboxylase" evidence="13">
    <location>
        <begin position="3"/>
        <end position="224"/>
    </location>
</feature>
<dbReference type="UniPathway" id="UPA00070">
    <property type="reaction ID" value="UER00120"/>
</dbReference>
<evidence type="ECO:0000256" key="3">
    <source>
        <dbReference type="ARBA" id="ARBA00011738"/>
    </source>
</evidence>
<dbReference type="InterPro" id="IPR013785">
    <property type="entry name" value="Aldolase_TIM"/>
</dbReference>
<dbReference type="EMBL" id="AP017378">
    <property type="protein sequence ID" value="BBD07152.1"/>
    <property type="molecule type" value="Genomic_DNA"/>
</dbReference>
<feature type="binding site" evidence="9 11">
    <location>
        <position position="180"/>
    </location>
    <ligand>
        <name>substrate</name>
    </ligand>
</feature>
<evidence type="ECO:0000313" key="14">
    <source>
        <dbReference type="EMBL" id="BBD07152.1"/>
    </source>
</evidence>
<dbReference type="AlphaFoldDB" id="A0A2Z6AV81"/>
<sequence>MAELVVALDFPDKAQAMEMARTLAGTVTWVKVGLELYTAQGPSILAELKDMGFKVFVDLKFLDIPNTVRGAVRSAVSAGADMVNIHITGGERMMIAARQGLDEAASPGNKPLLLGVTVLTSMDENDLPLAPGQSIADLVLSLAKAGSETGLDGVVCSGHEATAVKKTCGNNFLCLTPGIRLAEADDDQRRVMTPAQAVAAGADFLVAGRPVTLASDPKQAALSFLEQMCSSTL</sequence>
<feature type="active site" description="For OMPdecase activity" evidence="10">
    <location>
        <position position="60"/>
    </location>
</feature>
<evidence type="ECO:0000259" key="13">
    <source>
        <dbReference type="SMART" id="SM00934"/>
    </source>
</evidence>
<feature type="binding site" evidence="9">
    <location>
        <begin position="58"/>
        <end position="67"/>
    </location>
    <ligand>
        <name>substrate</name>
    </ligand>
</feature>
<dbReference type="InterPro" id="IPR001754">
    <property type="entry name" value="OMPdeCOase_dom"/>
</dbReference>
<evidence type="ECO:0000256" key="2">
    <source>
        <dbReference type="ARBA" id="ARBA00004861"/>
    </source>
</evidence>
<evidence type="ECO:0000256" key="11">
    <source>
        <dbReference type="PIRSR" id="PIRSR614732-2"/>
    </source>
</evidence>
<comment type="subunit">
    <text evidence="3 9">Homodimer.</text>
</comment>
<dbReference type="NCBIfam" id="NF001273">
    <property type="entry name" value="PRK00230.1"/>
    <property type="match status" value="1"/>
</dbReference>
<dbReference type="OrthoDB" id="9806203at2"/>
<dbReference type="Proteomes" id="UP000269883">
    <property type="component" value="Chromosome"/>
</dbReference>
<protein>
    <recommendedName>
        <fullName evidence="9">Orotidine 5'-phosphate decarboxylase</fullName>
        <ecNumber evidence="9">4.1.1.23</ecNumber>
    </recommendedName>
    <alternativeName>
        <fullName evidence="9">OMP decarboxylase</fullName>
        <shortName evidence="9">OMPDCase</shortName>
        <shortName evidence="9">OMPdecase</shortName>
    </alternativeName>
</protein>
<dbReference type="GO" id="GO:0005829">
    <property type="term" value="C:cytosol"/>
    <property type="evidence" value="ECO:0007669"/>
    <property type="project" value="TreeGrafter"/>
</dbReference>
<dbReference type="InterPro" id="IPR014732">
    <property type="entry name" value="OMPdecase"/>
</dbReference>
<dbReference type="FunFam" id="3.20.20.70:FF:000015">
    <property type="entry name" value="Orotidine 5'-phosphate decarboxylase"/>
    <property type="match status" value="1"/>
</dbReference>
<dbReference type="GO" id="GO:0006207">
    <property type="term" value="P:'de novo' pyrimidine nucleobase biosynthetic process"/>
    <property type="evidence" value="ECO:0007669"/>
    <property type="project" value="InterPro"/>
</dbReference>